<gene>
    <name evidence="2" type="ORF">DPX39_010024900</name>
</gene>
<protein>
    <submittedName>
        <fullName evidence="2">Uncharacterized protein</fullName>
    </submittedName>
</protein>
<reference evidence="2" key="1">
    <citation type="submission" date="2018-09" db="EMBL/GenBank/DDBJ databases">
        <title>whole genome sequence of T. equiperdum IVM-t1 strain.</title>
        <authorList>
            <person name="Suganuma K."/>
        </authorList>
    </citation>
    <scope>NUCLEOTIDE SEQUENCE [LARGE SCALE GENOMIC DNA]</scope>
    <source>
        <strain evidence="2">IVM-t1</strain>
    </source>
</reference>
<dbReference type="AlphaFoldDB" id="A0A3L6LDE5"/>
<dbReference type="Proteomes" id="UP000266743">
    <property type="component" value="Chromosome 1"/>
</dbReference>
<feature type="transmembrane region" description="Helical" evidence="1">
    <location>
        <begin position="9"/>
        <end position="28"/>
    </location>
</feature>
<organism evidence="2">
    <name type="scientific">Trypanosoma brucei equiperdum</name>
    <dbReference type="NCBI Taxonomy" id="630700"/>
    <lineage>
        <taxon>Eukaryota</taxon>
        <taxon>Discoba</taxon>
        <taxon>Euglenozoa</taxon>
        <taxon>Kinetoplastea</taxon>
        <taxon>Metakinetoplastina</taxon>
        <taxon>Trypanosomatida</taxon>
        <taxon>Trypanosomatidae</taxon>
        <taxon>Trypanosoma</taxon>
    </lineage>
</organism>
<evidence type="ECO:0000256" key="1">
    <source>
        <dbReference type="SAM" id="Phobius"/>
    </source>
</evidence>
<keyword evidence="1" id="KW-1133">Transmembrane helix</keyword>
<keyword evidence="1" id="KW-0472">Membrane</keyword>
<accession>A0A3L6LDE5</accession>
<feature type="transmembrane region" description="Helical" evidence="1">
    <location>
        <begin position="34"/>
        <end position="67"/>
    </location>
</feature>
<keyword evidence="1" id="KW-0812">Transmembrane</keyword>
<name>A0A3L6LDE5_9TRYP</name>
<sequence>MLYHFFVCLLYRLGVLGCYCLYLLNIYYSSLPLAFHLLLILPLPLFCFVFFLVFCSFVFVLLFFHLCPPAPFAMVQRLHRQIIIINNVVIMY</sequence>
<dbReference type="EMBL" id="QSBY01000001">
    <property type="protein sequence ID" value="RHW74348.1"/>
    <property type="molecule type" value="Genomic_DNA"/>
</dbReference>
<comment type="caution">
    <text evidence="2">The sequence shown here is derived from an EMBL/GenBank/DDBJ whole genome shotgun (WGS) entry which is preliminary data.</text>
</comment>
<proteinExistence type="predicted"/>
<evidence type="ECO:0000313" key="2">
    <source>
        <dbReference type="EMBL" id="RHW74348.1"/>
    </source>
</evidence>